<dbReference type="Proteomes" id="UP000324222">
    <property type="component" value="Unassembled WGS sequence"/>
</dbReference>
<reference evidence="2 3" key="1">
    <citation type="submission" date="2019-05" db="EMBL/GenBank/DDBJ databases">
        <title>Another draft genome of Portunus trituberculatus and its Hox gene families provides insights of decapod evolution.</title>
        <authorList>
            <person name="Jeong J.-H."/>
            <person name="Song I."/>
            <person name="Kim S."/>
            <person name="Choi T."/>
            <person name="Kim D."/>
            <person name="Ryu S."/>
            <person name="Kim W."/>
        </authorList>
    </citation>
    <scope>NUCLEOTIDE SEQUENCE [LARGE SCALE GENOMIC DNA]</scope>
    <source>
        <tissue evidence="2">Muscle</tissue>
    </source>
</reference>
<feature type="region of interest" description="Disordered" evidence="1">
    <location>
        <begin position="1"/>
        <end position="50"/>
    </location>
</feature>
<comment type="caution">
    <text evidence="2">The sequence shown here is derived from an EMBL/GenBank/DDBJ whole genome shotgun (WGS) entry which is preliminary data.</text>
</comment>
<dbReference type="AlphaFoldDB" id="A0A5B7GKY8"/>
<accession>A0A5B7GKY8</accession>
<evidence type="ECO:0000313" key="2">
    <source>
        <dbReference type="EMBL" id="MPC60811.1"/>
    </source>
</evidence>
<feature type="compositionally biased region" description="Acidic residues" evidence="1">
    <location>
        <begin position="8"/>
        <end position="28"/>
    </location>
</feature>
<keyword evidence="3" id="KW-1185">Reference proteome</keyword>
<organism evidence="2 3">
    <name type="scientific">Portunus trituberculatus</name>
    <name type="common">Swimming crab</name>
    <name type="synonym">Neptunus trituberculatus</name>
    <dbReference type="NCBI Taxonomy" id="210409"/>
    <lineage>
        <taxon>Eukaryota</taxon>
        <taxon>Metazoa</taxon>
        <taxon>Ecdysozoa</taxon>
        <taxon>Arthropoda</taxon>
        <taxon>Crustacea</taxon>
        <taxon>Multicrustacea</taxon>
        <taxon>Malacostraca</taxon>
        <taxon>Eumalacostraca</taxon>
        <taxon>Eucarida</taxon>
        <taxon>Decapoda</taxon>
        <taxon>Pleocyemata</taxon>
        <taxon>Brachyura</taxon>
        <taxon>Eubrachyura</taxon>
        <taxon>Portunoidea</taxon>
        <taxon>Portunidae</taxon>
        <taxon>Portuninae</taxon>
        <taxon>Portunus</taxon>
    </lineage>
</organism>
<protein>
    <submittedName>
        <fullName evidence="2">Uncharacterized protein</fullName>
    </submittedName>
</protein>
<evidence type="ECO:0000313" key="3">
    <source>
        <dbReference type="Proteomes" id="UP000324222"/>
    </source>
</evidence>
<evidence type="ECO:0000256" key="1">
    <source>
        <dbReference type="SAM" id="MobiDB-lite"/>
    </source>
</evidence>
<sequence>MAWSTLLPEEEEKEKEEEEVVEHEDENEGATQDDRVKRTEAAQGTAAPPRSPYCQISFSLGEDTTRVAELKEAGLAALLKGMIAAGGPAGGGEERAIGGGRRKGRLGFHLLLGLALAGTTWQTAAAPHTTGILLATFLPKFISTWRDLCRSLSEERLAFHSVLCAGNHHLRSTHFHVCKENEANAPMFIVFVYLSDHLYRPLGVTSLWEMPDCSLRRDVTGMDFMGACALHSEPDPRRELLTLPCGPWPGCRRPSPADPSLHDPR</sequence>
<proteinExistence type="predicted"/>
<gene>
    <name evidence="2" type="ORF">E2C01_054867</name>
</gene>
<dbReference type="EMBL" id="VSRR010017926">
    <property type="protein sequence ID" value="MPC60811.1"/>
    <property type="molecule type" value="Genomic_DNA"/>
</dbReference>
<name>A0A5B7GKY8_PORTR</name>